<feature type="transmembrane region" description="Helical" evidence="2">
    <location>
        <begin position="36"/>
        <end position="60"/>
    </location>
</feature>
<feature type="region of interest" description="Disordered" evidence="1">
    <location>
        <begin position="249"/>
        <end position="280"/>
    </location>
</feature>
<evidence type="ECO:0000256" key="1">
    <source>
        <dbReference type="SAM" id="MobiDB-lite"/>
    </source>
</evidence>
<evidence type="ECO:0000313" key="4">
    <source>
        <dbReference type="RefSeq" id="XP_018007580.1"/>
    </source>
</evidence>
<sequence>MPSFGGLADVKTVVCWGLAVVFFTALIILPRNIDPVLFISIATLAAFFSVSAIVLVILHLKVFDLCRDKIKNGNFSLIFSRSATAIDDPKELDVYPFESACEHQRHSFPHQQQNLQVVRDAESRRPSSRTSEGAALLETNVPKKGTKPATFSETCVVNKKLPGLRGAAEQDETNVPKKGTKPATFSETCVVNKKLPGLRSAAEQDETDGTDTLLDNTSNIPLGYYRGCSAHEINKRSKITEDLVEYSSQADGNTRDVVETASSSRQVSTVGDAASGDSCSGQKKRVKKTVQFEKRESKYVANLLNTFIHPKTPVERIYY</sequence>
<evidence type="ECO:0000256" key="2">
    <source>
        <dbReference type="SAM" id="Phobius"/>
    </source>
</evidence>
<dbReference type="RefSeq" id="XP_018007580.1">
    <property type="nucleotide sequence ID" value="XM_018152091.2"/>
</dbReference>
<feature type="compositionally biased region" description="Polar residues" evidence="1">
    <location>
        <begin position="260"/>
        <end position="269"/>
    </location>
</feature>
<reference evidence="4" key="1">
    <citation type="submission" date="2025-08" db="UniProtKB">
        <authorList>
            <consortium name="RefSeq"/>
        </authorList>
    </citation>
    <scope>IDENTIFICATION</scope>
    <source>
        <tissue evidence="4">Whole organism</tissue>
    </source>
</reference>
<dbReference type="AlphaFoldDB" id="A0A8B7N1Z0"/>
<dbReference type="Proteomes" id="UP000694843">
    <property type="component" value="Unplaced"/>
</dbReference>
<gene>
    <name evidence="4" type="primary">LOC108665346</name>
</gene>
<accession>A0A8B7N1Z0</accession>
<dbReference type="GeneID" id="108665346"/>
<feature type="region of interest" description="Disordered" evidence="1">
    <location>
        <begin position="104"/>
        <end position="134"/>
    </location>
</feature>
<keyword evidence="2" id="KW-1133">Transmembrane helix</keyword>
<organism evidence="3 4">
    <name type="scientific">Hyalella azteca</name>
    <name type="common">Amphipod</name>
    <dbReference type="NCBI Taxonomy" id="294128"/>
    <lineage>
        <taxon>Eukaryota</taxon>
        <taxon>Metazoa</taxon>
        <taxon>Ecdysozoa</taxon>
        <taxon>Arthropoda</taxon>
        <taxon>Crustacea</taxon>
        <taxon>Multicrustacea</taxon>
        <taxon>Malacostraca</taxon>
        <taxon>Eumalacostraca</taxon>
        <taxon>Peracarida</taxon>
        <taxon>Amphipoda</taxon>
        <taxon>Senticaudata</taxon>
        <taxon>Talitrida</taxon>
        <taxon>Talitroidea</taxon>
        <taxon>Hyalellidae</taxon>
        <taxon>Hyalella</taxon>
    </lineage>
</organism>
<evidence type="ECO:0000313" key="3">
    <source>
        <dbReference type="Proteomes" id="UP000694843"/>
    </source>
</evidence>
<dbReference type="KEGG" id="hazt:108665346"/>
<name>A0A8B7N1Z0_HYAAZ</name>
<feature type="transmembrane region" description="Helical" evidence="2">
    <location>
        <begin position="12"/>
        <end position="30"/>
    </location>
</feature>
<protein>
    <submittedName>
        <fullName evidence="4">Uncharacterized protein LOC108665346</fullName>
    </submittedName>
</protein>
<keyword evidence="3" id="KW-1185">Reference proteome</keyword>
<proteinExistence type="predicted"/>
<keyword evidence="2" id="KW-0472">Membrane</keyword>
<keyword evidence="2" id="KW-0812">Transmembrane</keyword>